<keyword evidence="4" id="KW-0862">Zinc</keyword>
<keyword evidence="2" id="KW-0479">Metal-binding</keyword>
<dbReference type="GO" id="GO:0008270">
    <property type="term" value="F:zinc ion binding"/>
    <property type="evidence" value="ECO:0007669"/>
    <property type="project" value="UniProtKB-KW"/>
</dbReference>
<dbReference type="GO" id="GO:0009788">
    <property type="term" value="P:negative regulation of abscisic acid-activated signaling pathway"/>
    <property type="evidence" value="ECO:0007669"/>
    <property type="project" value="InterPro"/>
</dbReference>
<comment type="caution">
    <text evidence="8">The sequence shown here is derived from an EMBL/GenBank/DDBJ whole genome shotgun (WGS) entry which is preliminary data.</text>
</comment>
<dbReference type="FunFam" id="3.30.160.60:FF:001366">
    <property type="entry name" value="Zinc finger protein 2"/>
    <property type="match status" value="1"/>
</dbReference>
<protein>
    <recommendedName>
        <fullName evidence="7">C2H2-type domain-containing protein</fullName>
    </recommendedName>
</protein>
<dbReference type="PROSITE" id="PS50157">
    <property type="entry name" value="ZINC_FINGER_C2H2_2"/>
    <property type="match status" value="1"/>
</dbReference>
<organism evidence="8 9">
    <name type="scientific">Saponaria officinalis</name>
    <name type="common">Common soapwort</name>
    <name type="synonym">Lychnis saponaria</name>
    <dbReference type="NCBI Taxonomy" id="3572"/>
    <lineage>
        <taxon>Eukaryota</taxon>
        <taxon>Viridiplantae</taxon>
        <taxon>Streptophyta</taxon>
        <taxon>Embryophyta</taxon>
        <taxon>Tracheophyta</taxon>
        <taxon>Spermatophyta</taxon>
        <taxon>Magnoliopsida</taxon>
        <taxon>eudicotyledons</taxon>
        <taxon>Gunneridae</taxon>
        <taxon>Pentapetalae</taxon>
        <taxon>Caryophyllales</taxon>
        <taxon>Caryophyllaceae</taxon>
        <taxon>Caryophylleae</taxon>
        <taxon>Saponaria</taxon>
    </lineage>
</organism>
<dbReference type="EMBL" id="JBDFQZ010000014">
    <property type="protein sequence ID" value="KAK9666501.1"/>
    <property type="molecule type" value="Genomic_DNA"/>
</dbReference>
<evidence type="ECO:0000256" key="2">
    <source>
        <dbReference type="ARBA" id="ARBA00022723"/>
    </source>
</evidence>
<dbReference type="PROSITE" id="PS00028">
    <property type="entry name" value="ZINC_FINGER_C2H2_1"/>
    <property type="match status" value="1"/>
</dbReference>
<dbReference type="PANTHER" id="PTHR47287:SF15">
    <property type="entry name" value="ZINC FINGER PROTEIN 3-LIKE"/>
    <property type="match status" value="1"/>
</dbReference>
<evidence type="ECO:0000256" key="4">
    <source>
        <dbReference type="ARBA" id="ARBA00022833"/>
    </source>
</evidence>
<evidence type="ECO:0000259" key="7">
    <source>
        <dbReference type="PROSITE" id="PS50157"/>
    </source>
</evidence>
<keyword evidence="5" id="KW-0539">Nucleus</keyword>
<evidence type="ECO:0000256" key="5">
    <source>
        <dbReference type="ARBA" id="ARBA00023242"/>
    </source>
</evidence>
<reference evidence="8" key="1">
    <citation type="submission" date="2024-03" db="EMBL/GenBank/DDBJ databases">
        <title>WGS assembly of Saponaria officinalis var. Norfolk2.</title>
        <authorList>
            <person name="Jenkins J."/>
            <person name="Shu S."/>
            <person name="Grimwood J."/>
            <person name="Barry K."/>
            <person name="Goodstein D."/>
            <person name="Schmutz J."/>
            <person name="Leebens-Mack J."/>
            <person name="Osbourn A."/>
        </authorList>
    </citation>
    <scope>NUCLEOTIDE SEQUENCE [LARGE SCALE GENOMIC DNA]</scope>
    <source>
        <strain evidence="8">JIC</strain>
    </source>
</reference>
<feature type="domain" description="C2H2-type" evidence="7">
    <location>
        <begin position="49"/>
        <end position="76"/>
    </location>
</feature>
<evidence type="ECO:0000313" key="9">
    <source>
        <dbReference type="Proteomes" id="UP001443914"/>
    </source>
</evidence>
<comment type="subcellular location">
    <subcellularLocation>
        <location evidence="1">Nucleus</location>
    </subcellularLocation>
</comment>
<proteinExistence type="predicted"/>
<gene>
    <name evidence="8" type="ORF">RND81_14G189000</name>
</gene>
<dbReference type="SUPFAM" id="SSF57667">
    <property type="entry name" value="beta-beta-alpha zinc fingers"/>
    <property type="match status" value="1"/>
</dbReference>
<sequence length="228" mass="25461">MTTSPSTRTSNNKNDLFLDLSQCTNDFEQNNNNFDIKSQSNNEGEPRVFSCNYCQRKFYSSQALGGHQNAHKRERTLAKRGRRIGLTTFGNYYHPQNLFKGRTLTTIPYPSKITNLPLHKPLGIQAHSLIHKPFSSTLSLHNGWSSSRMSMIDQQKPVIGRLVMESLDSPSSSSSNGGVARFGLLDRNNGGVCWKGINVNSLKSSISSVNSNVQDNEQLHMLDLSLKL</sequence>
<evidence type="ECO:0000256" key="1">
    <source>
        <dbReference type="ARBA" id="ARBA00004123"/>
    </source>
</evidence>
<dbReference type="InterPro" id="IPR036236">
    <property type="entry name" value="Znf_C2H2_sf"/>
</dbReference>
<keyword evidence="9" id="KW-1185">Reference proteome</keyword>
<dbReference type="Gene3D" id="3.30.160.60">
    <property type="entry name" value="Classic Zinc Finger"/>
    <property type="match status" value="1"/>
</dbReference>
<evidence type="ECO:0000256" key="3">
    <source>
        <dbReference type="ARBA" id="ARBA00022771"/>
    </source>
</evidence>
<dbReference type="PANTHER" id="PTHR47287">
    <property type="entry name" value="C2H2 AND C2HC ZINC FINGERS SUPERFAMILY PROTEIN"/>
    <property type="match status" value="1"/>
</dbReference>
<name>A0AAW1GS32_SAPOF</name>
<dbReference type="AlphaFoldDB" id="A0AAW1GS32"/>
<dbReference type="Proteomes" id="UP001443914">
    <property type="component" value="Unassembled WGS sequence"/>
</dbReference>
<accession>A0AAW1GS32</accession>
<evidence type="ECO:0000256" key="6">
    <source>
        <dbReference type="PROSITE-ProRule" id="PRU00042"/>
    </source>
</evidence>
<keyword evidence="3 6" id="KW-0863">Zinc-finger</keyword>
<dbReference type="GO" id="GO:0005634">
    <property type="term" value="C:nucleus"/>
    <property type="evidence" value="ECO:0007669"/>
    <property type="project" value="UniProtKB-SubCell"/>
</dbReference>
<evidence type="ECO:0000313" key="8">
    <source>
        <dbReference type="EMBL" id="KAK9666501.1"/>
    </source>
</evidence>
<dbReference type="InterPro" id="IPR013087">
    <property type="entry name" value="Znf_C2H2_type"/>
</dbReference>
<dbReference type="InterPro" id="IPR044246">
    <property type="entry name" value="ZFP3-like"/>
</dbReference>